<accession>A0ABQ1CG35</accession>
<keyword evidence="1" id="KW-0285">Flavoprotein</keyword>
<feature type="compositionally biased region" description="Basic residues" evidence="5">
    <location>
        <begin position="101"/>
        <end position="110"/>
    </location>
</feature>
<comment type="caution">
    <text evidence="7">The sequence shown here is derived from an EMBL/GenBank/DDBJ whole genome shotgun (WGS) entry which is preliminary data.</text>
</comment>
<dbReference type="PANTHER" id="PTHR46972:SF1">
    <property type="entry name" value="FAD DEPENDENT OXIDOREDUCTASE DOMAIN-CONTAINING PROTEIN"/>
    <property type="match status" value="1"/>
</dbReference>
<protein>
    <recommendedName>
        <fullName evidence="6">FAD-binding domain-containing protein</fullName>
    </recommendedName>
</protein>
<reference evidence="7 8" key="1">
    <citation type="submission" date="2020-02" db="EMBL/GenBank/DDBJ databases">
        <title>Whole genome shotgun sequence of Streptomyces diastaticus subsp. diastaticus NBRC 13412.</title>
        <authorList>
            <person name="Ichikawa N."/>
            <person name="Komaki H."/>
            <person name="Tamura T."/>
        </authorList>
    </citation>
    <scope>NUCLEOTIDE SEQUENCE [LARGE SCALE GENOMIC DNA]</scope>
    <source>
        <strain evidence="7 8">NBRC 13412</strain>
    </source>
</reference>
<dbReference type="InterPro" id="IPR036188">
    <property type="entry name" value="FAD/NAD-bd_sf"/>
</dbReference>
<dbReference type="InterPro" id="IPR002938">
    <property type="entry name" value="FAD-bd"/>
</dbReference>
<evidence type="ECO:0000256" key="2">
    <source>
        <dbReference type="ARBA" id="ARBA00022827"/>
    </source>
</evidence>
<name>A0ABQ1CG35_STRDI</name>
<sequence length="214" mass="21788">MRPLASAATPRYVGVVFVETWLFDGDARHPGAKVVGGGSMTALVPGRGIVAHREPGGVLHTYVQLARGRAWADAADLADPSAVVRCVAEEFEGVGAGADRPRHRRGHRPGRTPPARLPAGHRWARVPGVALLGDAAHLVPPSGEGANLALPDGAGLGEALAAPPGDVEAALAAYEAALFPRGARTAADAEKVLTLCVGGRAPCGLIEMFAGADG</sequence>
<gene>
    <name evidence="7" type="ORF">Sdia_01320</name>
</gene>
<evidence type="ECO:0000313" key="7">
    <source>
        <dbReference type="EMBL" id="GFH69364.1"/>
    </source>
</evidence>
<keyword evidence="4" id="KW-0503">Monooxygenase</keyword>
<evidence type="ECO:0000259" key="6">
    <source>
        <dbReference type="Pfam" id="PF01494"/>
    </source>
</evidence>
<evidence type="ECO:0000256" key="1">
    <source>
        <dbReference type="ARBA" id="ARBA00022630"/>
    </source>
</evidence>
<evidence type="ECO:0000313" key="8">
    <source>
        <dbReference type="Proteomes" id="UP000472710"/>
    </source>
</evidence>
<feature type="domain" description="FAD-binding" evidence="6">
    <location>
        <begin position="128"/>
        <end position="181"/>
    </location>
</feature>
<dbReference type="Pfam" id="PF01494">
    <property type="entry name" value="FAD_binding_3"/>
    <property type="match status" value="1"/>
</dbReference>
<organism evidence="7 8">
    <name type="scientific">Streptomyces diastaticus subsp. diastaticus</name>
    <dbReference type="NCBI Taxonomy" id="68040"/>
    <lineage>
        <taxon>Bacteria</taxon>
        <taxon>Bacillati</taxon>
        <taxon>Actinomycetota</taxon>
        <taxon>Actinomycetes</taxon>
        <taxon>Kitasatosporales</taxon>
        <taxon>Streptomycetaceae</taxon>
        <taxon>Streptomyces</taxon>
        <taxon>Streptomyces diastaticus group</taxon>
    </lineage>
</organism>
<evidence type="ECO:0000256" key="5">
    <source>
        <dbReference type="SAM" id="MobiDB-lite"/>
    </source>
</evidence>
<keyword evidence="8" id="KW-1185">Reference proteome</keyword>
<keyword evidence="2" id="KW-0274">FAD</keyword>
<proteinExistence type="predicted"/>
<dbReference type="Proteomes" id="UP000472710">
    <property type="component" value="Unassembled WGS sequence"/>
</dbReference>
<evidence type="ECO:0000256" key="3">
    <source>
        <dbReference type="ARBA" id="ARBA00023002"/>
    </source>
</evidence>
<feature type="region of interest" description="Disordered" evidence="5">
    <location>
        <begin position="97"/>
        <end position="119"/>
    </location>
</feature>
<keyword evidence="3" id="KW-0560">Oxidoreductase</keyword>
<dbReference type="SUPFAM" id="SSF51905">
    <property type="entry name" value="FAD/NAD(P)-binding domain"/>
    <property type="match status" value="1"/>
</dbReference>
<dbReference type="Gene3D" id="3.50.50.60">
    <property type="entry name" value="FAD/NAD(P)-binding domain"/>
    <property type="match status" value="1"/>
</dbReference>
<dbReference type="PANTHER" id="PTHR46972">
    <property type="entry name" value="MONOOXYGENASE ASQM-RELATED"/>
    <property type="match status" value="1"/>
</dbReference>
<dbReference type="EMBL" id="BLLN01000001">
    <property type="protein sequence ID" value="GFH69364.1"/>
    <property type="molecule type" value="Genomic_DNA"/>
</dbReference>
<evidence type="ECO:0000256" key="4">
    <source>
        <dbReference type="ARBA" id="ARBA00023033"/>
    </source>
</evidence>